<feature type="signal peptide" evidence="2">
    <location>
        <begin position="1"/>
        <end position="28"/>
    </location>
</feature>
<feature type="coiled-coil region" evidence="1">
    <location>
        <begin position="27"/>
        <end position="61"/>
    </location>
</feature>
<keyword evidence="4" id="KW-1185">Reference proteome</keyword>
<sequence length="587" mass="62775">MKLGVGQRALAIAAFGLIATASATPAAADTASELRELKARLQQLEAQVAKQRAEVKRATNVANAASVAATKGPPGPPPPPPVFVSFKNGLFVETEDKAFSIHIGGRVHADGGWQSDPANGDASNVLLRRARLDVAGKAFKYWYYRTQFEFGGSSGAASAANVRDAWLAFKYPLLTTVGLPYQWPVVIQLANQLRPLGLEAMSTSNSGITFIERSMMSDAFNTPRRHLGASISSGGHNWGVKAGIYSTSPQDTAIRPTNNKLGQYWEVDGRAVFLPIRTEEDLIHIGATGRYYQNNGASGTSNDELLVGRGVRNEANALNTRLLGTPDMSCNPGGPFNLSGSVWAANPALGGSLVQNNCLKSSAQFNVEFVAIHGPFSIQAEYSQTSFRRDSYTSAALLITPSALTGSPAFQASRLAAGQGLQSSATFDGFYAQAQLFLTGETRITAYTDIEHNINTPYTFSTAPKILNPISKGGYGAWEVAARWSSINLDNGSQGAWSYLPAYGALGLVPGVATPGSLFPAVLAANSVGLTGGRVNKITLGLNWYPEKGYRFLFNYGRVLANVAPFNQPWLSSNDTNSFLTRAEVWW</sequence>
<reference evidence="3 4" key="1">
    <citation type="submission" date="2018-08" db="EMBL/GenBank/DDBJ databases">
        <title>Genome sequence of Methylocystis hirsuta CSC1, a methanotroph able to accumulate PHAs.</title>
        <authorList>
            <person name="Bordel S."/>
            <person name="Rodriguez E."/>
            <person name="Gancedo J."/>
            <person name="Munoz R."/>
        </authorList>
    </citation>
    <scope>NUCLEOTIDE SEQUENCE [LARGE SCALE GENOMIC DNA]</scope>
    <source>
        <strain evidence="3 4">CSC1</strain>
    </source>
</reference>
<dbReference type="Gene3D" id="2.40.160.10">
    <property type="entry name" value="Porin"/>
    <property type="match status" value="1"/>
</dbReference>
<dbReference type="OrthoDB" id="7217987at2"/>
<dbReference type="RefSeq" id="WP_123175920.1">
    <property type="nucleotide sequence ID" value="NZ_QWDD01000001.1"/>
</dbReference>
<dbReference type="InterPro" id="IPR023614">
    <property type="entry name" value="Porin_dom_sf"/>
</dbReference>
<proteinExistence type="predicted"/>
<dbReference type="Proteomes" id="UP000268623">
    <property type="component" value="Unassembled WGS sequence"/>
</dbReference>
<evidence type="ECO:0000256" key="2">
    <source>
        <dbReference type="SAM" id="SignalP"/>
    </source>
</evidence>
<organism evidence="3 4">
    <name type="scientific">Methylocystis hirsuta</name>
    <dbReference type="NCBI Taxonomy" id="369798"/>
    <lineage>
        <taxon>Bacteria</taxon>
        <taxon>Pseudomonadati</taxon>
        <taxon>Pseudomonadota</taxon>
        <taxon>Alphaproteobacteria</taxon>
        <taxon>Hyphomicrobiales</taxon>
        <taxon>Methylocystaceae</taxon>
        <taxon>Methylocystis</taxon>
    </lineage>
</organism>
<keyword evidence="2" id="KW-0732">Signal</keyword>
<dbReference type="AlphaFoldDB" id="A0A3M9XSW3"/>
<keyword evidence="1" id="KW-0175">Coiled coil</keyword>
<evidence type="ECO:0000256" key="1">
    <source>
        <dbReference type="SAM" id="Coils"/>
    </source>
</evidence>
<dbReference type="EMBL" id="QWDD01000001">
    <property type="protein sequence ID" value="RNJ49960.1"/>
    <property type="molecule type" value="Genomic_DNA"/>
</dbReference>
<name>A0A3M9XSW3_9HYPH</name>
<evidence type="ECO:0000313" key="4">
    <source>
        <dbReference type="Proteomes" id="UP000268623"/>
    </source>
</evidence>
<protein>
    <submittedName>
        <fullName evidence="3">Porin</fullName>
    </submittedName>
</protein>
<feature type="chain" id="PRO_5018006314" evidence="2">
    <location>
        <begin position="29"/>
        <end position="587"/>
    </location>
</feature>
<dbReference type="Pfam" id="PF07396">
    <property type="entry name" value="Porin_O_P"/>
    <property type="match status" value="2"/>
</dbReference>
<evidence type="ECO:0000313" key="3">
    <source>
        <dbReference type="EMBL" id="RNJ49960.1"/>
    </source>
</evidence>
<accession>A0A3M9XSW3</accession>
<comment type="caution">
    <text evidence="3">The sequence shown here is derived from an EMBL/GenBank/DDBJ whole genome shotgun (WGS) entry which is preliminary data.</text>
</comment>
<gene>
    <name evidence="3" type="ORF">D1O30_10455</name>
</gene>
<dbReference type="InterPro" id="IPR010870">
    <property type="entry name" value="Porin_O/P"/>
</dbReference>